<feature type="domain" description="Tail spike" evidence="2">
    <location>
        <begin position="166"/>
        <end position="354"/>
    </location>
</feature>
<sequence length="674" mass="76008">MIPILYDAHETNFNHNGIGLLIDTIYCEPEEERNESYELELAYPVGSFLYEEIQGNRIIKARANDRFGLQLFRIYYISKPLNGKIIVKAEHISYKLKDNFSETVNYEGNCQGALNALNNNAAFPTGFNFYSDISMSAKFTADKQNFWDCIKGSEGSIVDTYGNGPDIVRDNFNISVKQEGGEDNSILIAYRKNLTGLKCDEDWTGCITKIYPYAVKDDITNTITEKYVNSVHINRDPNPRIKAIDFSGEFESDEEITEVKLRQLASDYFINNNCDIPKLSYSAEIVALSKTEEYKDSSLSENIGLFDYLIIRHDLYGLDTKIKVIKTRYDSIKEKYLKIEVNFKKDNITKIVTNTNKKIDKTKTELKEDIKEANEKTDNLQVIMEARDSEIELSIANETEARVTAINVLDGKIALKVDEADFGTLIEQNSRSVVIAVHGESDNKVTVDSNGLSVTGGGFLFEDTNGEDILLAIPSGGIRIGNSSWSKDTSMDMINLGGSPLSQYFLLSNIAVNSSLDMNPFSTHYDITGVGDFDARYGEFYEDLYVDDTLFCESLEVVGGTKNCAILTENFGTRLINAYEMADNFFGDIGGGTIINGECVILVDVIFSECINTNVEYQVEIFEYKNRGSITDVERYSNYFIVRGVEGIEFGWELKAKRKHFENNRLEFSKKEGI</sequence>
<dbReference type="NCBIfam" id="TIGR01665">
    <property type="entry name" value="put_anti_recept"/>
    <property type="match status" value="1"/>
</dbReference>
<proteinExistence type="predicted"/>
<dbReference type="EMBL" id="WSRQ01000001">
    <property type="protein sequence ID" value="MVX62234.1"/>
    <property type="molecule type" value="Genomic_DNA"/>
</dbReference>
<dbReference type="RefSeq" id="WP_160357680.1">
    <property type="nucleotide sequence ID" value="NZ_WSRQ01000001.1"/>
</dbReference>
<evidence type="ECO:0000313" key="4">
    <source>
        <dbReference type="Proteomes" id="UP000656077"/>
    </source>
</evidence>
<comment type="caution">
    <text evidence="3">The sequence shown here is derived from an EMBL/GenBank/DDBJ whole genome shotgun (WGS) entry which is preliminary data.</text>
</comment>
<accession>A0A964RIB2</accession>
<feature type="coiled-coil region" evidence="1">
    <location>
        <begin position="356"/>
        <end position="383"/>
    </location>
</feature>
<dbReference type="InterPro" id="IPR007119">
    <property type="entry name" value="Phage_tail_spike_N"/>
</dbReference>
<name>A0A964RIB2_9CLOT</name>
<protein>
    <recommendedName>
        <fullName evidence="2">Tail spike domain-containing protein</fullName>
    </recommendedName>
</protein>
<dbReference type="Pfam" id="PF06605">
    <property type="entry name" value="Prophage_tail"/>
    <property type="match status" value="1"/>
</dbReference>
<evidence type="ECO:0000259" key="2">
    <source>
        <dbReference type="Pfam" id="PF06605"/>
    </source>
</evidence>
<dbReference type="AlphaFoldDB" id="A0A964RIB2"/>
<gene>
    <name evidence="3" type="ORF">GKZ28_00780</name>
</gene>
<reference evidence="3" key="1">
    <citation type="submission" date="2019-12" db="EMBL/GenBank/DDBJ databases">
        <title>Microbes associate with the intestines of laboratory mice.</title>
        <authorList>
            <person name="Navarre W."/>
            <person name="Wong E."/>
        </authorList>
    </citation>
    <scope>NUCLEOTIDE SEQUENCE</scope>
    <source>
        <strain evidence="3">NM79_F5</strain>
    </source>
</reference>
<organism evidence="3 4">
    <name type="scientific">Clostridium chromiireducens</name>
    <dbReference type="NCBI Taxonomy" id="225345"/>
    <lineage>
        <taxon>Bacteria</taxon>
        <taxon>Bacillati</taxon>
        <taxon>Bacillota</taxon>
        <taxon>Clostridia</taxon>
        <taxon>Eubacteriales</taxon>
        <taxon>Clostridiaceae</taxon>
        <taxon>Clostridium</taxon>
    </lineage>
</organism>
<keyword evidence="1" id="KW-0175">Coiled coil</keyword>
<evidence type="ECO:0000256" key="1">
    <source>
        <dbReference type="SAM" id="Coils"/>
    </source>
</evidence>
<evidence type="ECO:0000313" key="3">
    <source>
        <dbReference type="EMBL" id="MVX62234.1"/>
    </source>
</evidence>
<dbReference type="InterPro" id="IPR010572">
    <property type="entry name" value="Tail_dom"/>
</dbReference>
<dbReference type="Proteomes" id="UP000656077">
    <property type="component" value="Unassembled WGS sequence"/>
</dbReference>